<protein>
    <submittedName>
        <fullName evidence="2">RimJ/RimL family protein N-acetyltransferase</fullName>
    </submittedName>
</protein>
<accession>A0A7W5B659</accession>
<keyword evidence="2" id="KW-0808">Transferase</keyword>
<sequence>MPRLYGNRIMLREYQTEDYACMREWVNEPEIVDCLSDVFLYPQTAHDTRKFLDAVIERENEDHRGFVIADLETSVYMGQIDLFSFDWRSRVAEMGMVIGNPALHGLGFGSEAIRLLQQFAFNQLNLNRLELKVHADNAKAIRCYINCGFQEEGRLRDRHFANGKYNDLILMSILKREYDAREGSSV</sequence>
<feature type="domain" description="N-acetyltransferase" evidence="1">
    <location>
        <begin position="9"/>
        <end position="176"/>
    </location>
</feature>
<organism evidence="2 3">
    <name type="scientific">Paenibacillus phyllosphaerae</name>
    <dbReference type="NCBI Taxonomy" id="274593"/>
    <lineage>
        <taxon>Bacteria</taxon>
        <taxon>Bacillati</taxon>
        <taxon>Bacillota</taxon>
        <taxon>Bacilli</taxon>
        <taxon>Bacillales</taxon>
        <taxon>Paenibacillaceae</taxon>
        <taxon>Paenibacillus</taxon>
    </lineage>
</organism>
<evidence type="ECO:0000313" key="2">
    <source>
        <dbReference type="EMBL" id="MBB3114381.1"/>
    </source>
</evidence>
<dbReference type="PROSITE" id="PS51186">
    <property type="entry name" value="GNAT"/>
    <property type="match status" value="1"/>
</dbReference>
<dbReference type="Pfam" id="PF13302">
    <property type="entry name" value="Acetyltransf_3"/>
    <property type="match status" value="1"/>
</dbReference>
<reference evidence="2 3" key="1">
    <citation type="submission" date="2020-08" db="EMBL/GenBank/DDBJ databases">
        <title>Genomic Encyclopedia of Type Strains, Phase III (KMG-III): the genomes of soil and plant-associated and newly described type strains.</title>
        <authorList>
            <person name="Whitman W."/>
        </authorList>
    </citation>
    <scope>NUCLEOTIDE SEQUENCE [LARGE SCALE GENOMIC DNA]</scope>
    <source>
        <strain evidence="2 3">CECT 5862</strain>
    </source>
</reference>
<dbReference type="GO" id="GO:0016747">
    <property type="term" value="F:acyltransferase activity, transferring groups other than amino-acyl groups"/>
    <property type="evidence" value="ECO:0007669"/>
    <property type="project" value="InterPro"/>
</dbReference>
<evidence type="ECO:0000259" key="1">
    <source>
        <dbReference type="PROSITE" id="PS51186"/>
    </source>
</evidence>
<gene>
    <name evidence="2" type="ORF">FHS18_006502</name>
</gene>
<dbReference type="InterPro" id="IPR016181">
    <property type="entry name" value="Acyl_CoA_acyltransferase"/>
</dbReference>
<dbReference type="SUPFAM" id="SSF55729">
    <property type="entry name" value="Acyl-CoA N-acyltransferases (Nat)"/>
    <property type="match status" value="1"/>
</dbReference>
<name>A0A7W5B659_9BACL</name>
<proteinExistence type="predicted"/>
<dbReference type="PANTHER" id="PTHR43415:SF3">
    <property type="entry name" value="GNAT-FAMILY ACETYLTRANSFERASE"/>
    <property type="match status" value="1"/>
</dbReference>
<dbReference type="PANTHER" id="PTHR43415">
    <property type="entry name" value="SPERMIDINE N(1)-ACETYLTRANSFERASE"/>
    <property type="match status" value="1"/>
</dbReference>
<evidence type="ECO:0000313" key="3">
    <source>
        <dbReference type="Proteomes" id="UP000570361"/>
    </source>
</evidence>
<dbReference type="Gene3D" id="3.40.630.30">
    <property type="match status" value="1"/>
</dbReference>
<comment type="caution">
    <text evidence="2">The sequence shown here is derived from an EMBL/GenBank/DDBJ whole genome shotgun (WGS) entry which is preliminary data.</text>
</comment>
<keyword evidence="3" id="KW-1185">Reference proteome</keyword>
<dbReference type="InterPro" id="IPR000182">
    <property type="entry name" value="GNAT_dom"/>
</dbReference>
<dbReference type="AlphaFoldDB" id="A0A7W5B659"/>
<dbReference type="RefSeq" id="WP_183604419.1">
    <property type="nucleotide sequence ID" value="NZ_JACHXK010000031.1"/>
</dbReference>
<dbReference type="EMBL" id="JACHXK010000031">
    <property type="protein sequence ID" value="MBB3114381.1"/>
    <property type="molecule type" value="Genomic_DNA"/>
</dbReference>
<dbReference type="Proteomes" id="UP000570361">
    <property type="component" value="Unassembled WGS sequence"/>
</dbReference>